<feature type="transmembrane region" description="Helical" evidence="1">
    <location>
        <begin position="33"/>
        <end position="51"/>
    </location>
</feature>
<evidence type="ECO:0000256" key="1">
    <source>
        <dbReference type="SAM" id="Phobius"/>
    </source>
</evidence>
<evidence type="ECO:0000313" key="2">
    <source>
        <dbReference type="EMBL" id="OGH04274.1"/>
    </source>
</evidence>
<dbReference type="PANTHER" id="PTHR36302">
    <property type="entry name" value="BLR7088 PROTEIN"/>
    <property type="match status" value="1"/>
</dbReference>
<dbReference type="Pfam" id="PF04314">
    <property type="entry name" value="PCuAC"/>
    <property type="match status" value="1"/>
</dbReference>
<dbReference type="SUPFAM" id="SSF110087">
    <property type="entry name" value="DR1885-like metal-binding protein"/>
    <property type="match status" value="1"/>
</dbReference>
<sequence length="200" mass="21022">MSESNTNKTQAESSKLKTCLTACGNRVKKHKSLTALTLSVLLGLGLALTIGRKPLGEKLGFYGTVAPASSVLVEQARIAPAPAGANGAVYLTLSNPSQEPDYLLGASSPVVELADLHQTRLEGEVMVMSPVSRLEIPALGQLRLEPAGFHLMLNQLKRPLAVGETFEVTLLLEKAGNLTVTVPVSLDSAPVPDPTAGHDH</sequence>
<accession>A0A1F6H1V4</accession>
<reference evidence="2 3" key="1">
    <citation type="journal article" date="2016" name="Nat. Commun.">
        <title>Thousands of microbial genomes shed light on interconnected biogeochemical processes in an aquifer system.</title>
        <authorList>
            <person name="Anantharaman K."/>
            <person name="Brown C.T."/>
            <person name="Hug L.A."/>
            <person name="Sharon I."/>
            <person name="Castelle C.J."/>
            <person name="Probst A.J."/>
            <person name="Thomas B.C."/>
            <person name="Singh A."/>
            <person name="Wilkins M.J."/>
            <person name="Karaoz U."/>
            <person name="Brodie E.L."/>
            <person name="Williams K.H."/>
            <person name="Hubbard S.S."/>
            <person name="Banfield J.F."/>
        </authorList>
    </citation>
    <scope>NUCLEOTIDE SEQUENCE [LARGE SCALE GENOMIC DNA]</scope>
</reference>
<keyword evidence="1" id="KW-1133">Transmembrane helix</keyword>
<organism evidence="2 3">
    <name type="scientific">Candidatus Lambdaproteobacteria bacterium RIFOXYD2_FULL_56_26</name>
    <dbReference type="NCBI Taxonomy" id="1817773"/>
    <lineage>
        <taxon>Bacteria</taxon>
        <taxon>Pseudomonadati</taxon>
        <taxon>Pseudomonadota</taxon>
        <taxon>Candidatus Lambdaproteobacteria</taxon>
    </lineage>
</organism>
<evidence type="ECO:0000313" key="3">
    <source>
        <dbReference type="Proteomes" id="UP000177583"/>
    </source>
</evidence>
<gene>
    <name evidence="2" type="ORF">A2557_10765</name>
</gene>
<dbReference type="EMBL" id="MFNF01000005">
    <property type="protein sequence ID" value="OGH04274.1"/>
    <property type="molecule type" value="Genomic_DNA"/>
</dbReference>
<protein>
    <recommendedName>
        <fullName evidence="4">Copper chaperone PCu(A)C</fullName>
    </recommendedName>
</protein>
<dbReference type="InterPro" id="IPR007410">
    <property type="entry name" value="LpqE-like"/>
</dbReference>
<dbReference type="Gene3D" id="2.60.40.1890">
    <property type="entry name" value="PCu(A)C copper chaperone"/>
    <property type="match status" value="1"/>
</dbReference>
<dbReference type="Proteomes" id="UP000177583">
    <property type="component" value="Unassembled WGS sequence"/>
</dbReference>
<name>A0A1F6H1V4_9PROT</name>
<comment type="caution">
    <text evidence="2">The sequence shown here is derived from an EMBL/GenBank/DDBJ whole genome shotgun (WGS) entry which is preliminary data.</text>
</comment>
<keyword evidence="1" id="KW-0472">Membrane</keyword>
<dbReference type="PANTHER" id="PTHR36302:SF1">
    <property type="entry name" value="COPPER CHAPERONE PCU(A)C"/>
    <property type="match status" value="1"/>
</dbReference>
<dbReference type="AlphaFoldDB" id="A0A1F6H1V4"/>
<proteinExistence type="predicted"/>
<dbReference type="InterPro" id="IPR036182">
    <property type="entry name" value="PCuAC_sf"/>
</dbReference>
<dbReference type="InterPro" id="IPR058248">
    <property type="entry name" value="Lxx211020-like"/>
</dbReference>
<evidence type="ECO:0008006" key="4">
    <source>
        <dbReference type="Google" id="ProtNLM"/>
    </source>
</evidence>
<keyword evidence="1" id="KW-0812">Transmembrane</keyword>